<evidence type="ECO:0000256" key="5">
    <source>
        <dbReference type="ARBA" id="ARBA00023136"/>
    </source>
</evidence>
<organism evidence="8 9">
    <name type="scientific">Phytohabitans houttuyneae</name>
    <dbReference type="NCBI Taxonomy" id="1076126"/>
    <lineage>
        <taxon>Bacteria</taxon>
        <taxon>Bacillati</taxon>
        <taxon>Actinomycetota</taxon>
        <taxon>Actinomycetes</taxon>
        <taxon>Micromonosporales</taxon>
        <taxon>Micromonosporaceae</taxon>
    </lineage>
</organism>
<feature type="transmembrane region" description="Helical" evidence="6">
    <location>
        <begin position="789"/>
        <end position="814"/>
    </location>
</feature>
<keyword evidence="4 6" id="KW-1133">Transmembrane helix</keyword>
<reference evidence="8 9" key="1">
    <citation type="submission" date="2020-03" db="EMBL/GenBank/DDBJ databases">
        <title>Whole genome shotgun sequence of Phytohabitans houttuyneae NBRC 108639.</title>
        <authorList>
            <person name="Komaki H."/>
            <person name="Tamura T."/>
        </authorList>
    </citation>
    <scope>NUCLEOTIDE SEQUENCE [LARGE SCALE GENOMIC DNA]</scope>
    <source>
        <strain evidence="8 9">NBRC 108639</strain>
    </source>
</reference>
<keyword evidence="9" id="KW-1185">Reference proteome</keyword>
<keyword evidence="2" id="KW-1003">Cell membrane</keyword>
<dbReference type="Pfam" id="PF02687">
    <property type="entry name" value="FtsX"/>
    <property type="match status" value="2"/>
</dbReference>
<gene>
    <name evidence="8" type="ORF">Phou_080070</name>
</gene>
<keyword evidence="5 6" id="KW-0472">Membrane</keyword>
<feature type="transmembrane region" description="Helical" evidence="6">
    <location>
        <begin position="753"/>
        <end position="774"/>
    </location>
</feature>
<evidence type="ECO:0000256" key="6">
    <source>
        <dbReference type="SAM" id="Phobius"/>
    </source>
</evidence>
<evidence type="ECO:0000256" key="4">
    <source>
        <dbReference type="ARBA" id="ARBA00022989"/>
    </source>
</evidence>
<feature type="transmembrane region" description="Helical" evidence="6">
    <location>
        <begin position="312"/>
        <end position="332"/>
    </location>
</feature>
<evidence type="ECO:0000256" key="1">
    <source>
        <dbReference type="ARBA" id="ARBA00004651"/>
    </source>
</evidence>
<dbReference type="Proteomes" id="UP000482800">
    <property type="component" value="Unassembled WGS sequence"/>
</dbReference>
<feature type="transmembrane region" description="Helical" evidence="6">
    <location>
        <begin position="214"/>
        <end position="240"/>
    </location>
</feature>
<feature type="transmembrane region" description="Helical" evidence="6">
    <location>
        <begin position="353"/>
        <end position="371"/>
    </location>
</feature>
<reference evidence="8 9" key="2">
    <citation type="submission" date="2020-03" db="EMBL/GenBank/DDBJ databases">
        <authorList>
            <person name="Ichikawa N."/>
            <person name="Kimura A."/>
            <person name="Kitahashi Y."/>
            <person name="Uohara A."/>
        </authorList>
    </citation>
    <scope>NUCLEOTIDE SEQUENCE [LARGE SCALE GENOMIC DNA]</scope>
    <source>
        <strain evidence="8 9">NBRC 108639</strain>
    </source>
</reference>
<feature type="domain" description="ABC3 transporter permease C-terminal" evidence="7">
    <location>
        <begin position="223"/>
        <end position="338"/>
    </location>
</feature>
<protein>
    <recommendedName>
        <fullName evidence="7">ABC3 transporter permease C-terminal domain-containing protein</fullName>
    </recommendedName>
</protein>
<evidence type="ECO:0000259" key="7">
    <source>
        <dbReference type="Pfam" id="PF02687"/>
    </source>
</evidence>
<evidence type="ECO:0000256" key="3">
    <source>
        <dbReference type="ARBA" id="ARBA00022692"/>
    </source>
</evidence>
<feature type="transmembrane region" description="Helical" evidence="6">
    <location>
        <begin position="261"/>
        <end position="287"/>
    </location>
</feature>
<proteinExistence type="predicted"/>
<keyword evidence="3 6" id="KW-0812">Transmembrane</keyword>
<name>A0A6V8KQ15_9ACTN</name>
<feature type="domain" description="ABC3 transporter permease C-terminal" evidence="7">
    <location>
        <begin position="702"/>
        <end position="810"/>
    </location>
</feature>
<evidence type="ECO:0000313" key="8">
    <source>
        <dbReference type="EMBL" id="GFJ83827.1"/>
    </source>
</evidence>
<evidence type="ECO:0000313" key="9">
    <source>
        <dbReference type="Proteomes" id="UP000482800"/>
    </source>
</evidence>
<sequence>MRALVFAAGLAFRDVSRAGRDGRARLVMMVGAVTVAVAILLAAAAVMPAMAARIGKTAGRGVAFDGDGVVHTTGVRANLSVGYWRGQQIKVLYVEVGDGIRAEPPMGVPRTPLPGEVFVSAALARALAGPGAAELSPRIPGAVVGAVDRGGLVGPDELYAVAGARPGQLDAAPGSRGDWAPRFARPEPGPQWMSQAAYTDGSGSRGESGPVDELIMVAGLAVFGLVVPLLVLIGTATRLSAATRERRLSAMRLVGASARQLRMFAAVEAGLVGVVGAGFGTVLFYALRTPVAGLLPIRDGLYAAEFAPPAEALLAVLAGVPVLAAGAGLLALRRAVTAPLSVRRQAGRAPSSVLLLTPLALGLLLLVGAYLDRRALLAGAWHGRGLLLGGAALCLIGLAIGAAALTRLAGELLCRYGRGLASQLAGRRLVADPAGAARALTGTALMVVLLGWAAALLPILVKPGEATDADGLTATLRPHTMVVTLKSHAELTTARSALQGVDGIGGTAAIRHVDLLPPGVRLADSYSADGAPTVGQQRVLGLVADCAELATVLRAPLPGCRPDEVQLIDSSWFDPAELAAVGRLQKLTTDFTTAGTAVTTTAGPVFGVPADVTSVTLPDALLNRRDGLVFDGDVLVPPPLMPAVDDWTPPTLLVSTDGRTATLEAIRTRLGAARTAYPPMTAEESVTLARAEQDGYITGAVLAALAVVLVGGLSLAVTTADGVRERHRANSALTAIGTPVTVLRRGVLLHTAAPLLLTVAVAVAVTATTSWLYLRLGADESTTVPPLPWAAYAAIGAVALGTCLLANVAALPFVQAATRPDALRTE</sequence>
<feature type="transmembrane region" description="Helical" evidence="6">
    <location>
        <begin position="27"/>
        <end position="50"/>
    </location>
</feature>
<comment type="subcellular location">
    <subcellularLocation>
        <location evidence="1">Cell membrane</location>
        <topology evidence="1">Multi-pass membrane protein</topology>
    </subcellularLocation>
</comment>
<dbReference type="GO" id="GO:0005886">
    <property type="term" value="C:plasma membrane"/>
    <property type="evidence" value="ECO:0007669"/>
    <property type="project" value="UniProtKB-SubCell"/>
</dbReference>
<accession>A0A6V8KQ15</accession>
<feature type="transmembrane region" description="Helical" evidence="6">
    <location>
        <begin position="696"/>
        <end position="718"/>
    </location>
</feature>
<comment type="caution">
    <text evidence="8">The sequence shown here is derived from an EMBL/GenBank/DDBJ whole genome shotgun (WGS) entry which is preliminary data.</text>
</comment>
<dbReference type="RefSeq" id="WP_173066732.1">
    <property type="nucleotide sequence ID" value="NZ_BAABGO010000033.1"/>
</dbReference>
<dbReference type="InterPro" id="IPR003838">
    <property type="entry name" value="ABC3_permease_C"/>
</dbReference>
<feature type="transmembrane region" description="Helical" evidence="6">
    <location>
        <begin position="437"/>
        <end position="461"/>
    </location>
</feature>
<feature type="transmembrane region" description="Helical" evidence="6">
    <location>
        <begin position="383"/>
        <end position="405"/>
    </location>
</feature>
<dbReference type="AlphaFoldDB" id="A0A6V8KQ15"/>
<evidence type="ECO:0000256" key="2">
    <source>
        <dbReference type="ARBA" id="ARBA00022475"/>
    </source>
</evidence>
<dbReference type="EMBL" id="BLPF01000003">
    <property type="protein sequence ID" value="GFJ83827.1"/>
    <property type="molecule type" value="Genomic_DNA"/>
</dbReference>